<organism evidence="3 4">
    <name type="scientific">Tilletiaria anomala (strain ATCC 24038 / CBS 436.72 / UBC 951)</name>
    <dbReference type="NCBI Taxonomy" id="1037660"/>
    <lineage>
        <taxon>Eukaryota</taxon>
        <taxon>Fungi</taxon>
        <taxon>Dikarya</taxon>
        <taxon>Basidiomycota</taxon>
        <taxon>Ustilaginomycotina</taxon>
        <taxon>Exobasidiomycetes</taxon>
        <taxon>Georgefischeriales</taxon>
        <taxon>Tilletiariaceae</taxon>
        <taxon>Tilletiaria</taxon>
    </lineage>
</organism>
<keyword evidence="2" id="KW-1133">Transmembrane helix</keyword>
<evidence type="ECO:0000313" key="4">
    <source>
        <dbReference type="Proteomes" id="UP000027361"/>
    </source>
</evidence>
<dbReference type="EMBL" id="JMSN01000009">
    <property type="protein sequence ID" value="KDN52493.1"/>
    <property type="molecule type" value="Genomic_DNA"/>
</dbReference>
<feature type="region of interest" description="Disordered" evidence="1">
    <location>
        <begin position="192"/>
        <end position="237"/>
    </location>
</feature>
<keyword evidence="2" id="KW-0472">Membrane</keyword>
<feature type="compositionally biased region" description="Basic and acidic residues" evidence="1">
    <location>
        <begin position="194"/>
        <end position="204"/>
    </location>
</feature>
<evidence type="ECO:0000256" key="1">
    <source>
        <dbReference type="SAM" id="MobiDB-lite"/>
    </source>
</evidence>
<accession>A0A066WIW9</accession>
<evidence type="ECO:0000313" key="3">
    <source>
        <dbReference type="EMBL" id="KDN52493.1"/>
    </source>
</evidence>
<name>A0A066WIW9_TILAU</name>
<protein>
    <submittedName>
        <fullName evidence="3">Uncharacterized protein</fullName>
    </submittedName>
</protein>
<reference evidence="3 4" key="1">
    <citation type="submission" date="2014-05" db="EMBL/GenBank/DDBJ databases">
        <title>Draft genome sequence of a rare smut relative, Tilletiaria anomala UBC 951.</title>
        <authorList>
            <consortium name="DOE Joint Genome Institute"/>
            <person name="Toome M."/>
            <person name="Kuo A."/>
            <person name="Henrissat B."/>
            <person name="Lipzen A."/>
            <person name="Tritt A."/>
            <person name="Yoshinaga Y."/>
            <person name="Zane M."/>
            <person name="Barry K."/>
            <person name="Grigoriev I.V."/>
            <person name="Spatafora J.W."/>
            <person name="Aimea M.C."/>
        </authorList>
    </citation>
    <scope>NUCLEOTIDE SEQUENCE [LARGE SCALE GENOMIC DNA]</scope>
    <source>
        <strain evidence="3 4">UBC 951</strain>
    </source>
</reference>
<feature type="compositionally biased region" description="Polar residues" evidence="1">
    <location>
        <begin position="21"/>
        <end position="32"/>
    </location>
</feature>
<proteinExistence type="predicted"/>
<feature type="compositionally biased region" description="Basic residues" evidence="1">
    <location>
        <begin position="1"/>
        <end position="11"/>
    </location>
</feature>
<gene>
    <name evidence="3" type="ORF">K437DRAFT_254077</name>
</gene>
<comment type="caution">
    <text evidence="3">The sequence shown here is derived from an EMBL/GenBank/DDBJ whole genome shotgun (WGS) entry which is preliminary data.</text>
</comment>
<dbReference type="RefSeq" id="XP_013245332.1">
    <property type="nucleotide sequence ID" value="XM_013389878.1"/>
</dbReference>
<feature type="region of interest" description="Disordered" evidence="1">
    <location>
        <begin position="1"/>
        <end position="32"/>
    </location>
</feature>
<sequence>MPSTSARKRNRAALTGEGGWRQTNKDCSNSSSEGNVRLRTLLLVLLATTCSLLALQAYRFYARGTMPFQIATALDGGRGGLSKLTDSLTALLQSDRVEGDALQYDSSQWKARVAKKAATGHSVPLSKDQSAAERLKRAREKLVDLRTELRDVIGGNEAEGGSGGDGLPVEDLSSEDLQAMFDLLQGRGAYYNMRDGKDESHTDDPSAATADAHATREKRFGRLRQAMGAATGGADDL</sequence>
<keyword evidence="4" id="KW-1185">Reference proteome</keyword>
<evidence type="ECO:0000256" key="2">
    <source>
        <dbReference type="SAM" id="Phobius"/>
    </source>
</evidence>
<keyword evidence="2" id="KW-0812">Transmembrane</keyword>
<dbReference type="GeneID" id="25263759"/>
<feature type="transmembrane region" description="Helical" evidence="2">
    <location>
        <begin position="41"/>
        <end position="61"/>
    </location>
</feature>
<dbReference type="HOGENOM" id="CLU_1171317_0_0_1"/>
<dbReference type="AlphaFoldDB" id="A0A066WIW9"/>
<dbReference type="InParanoid" id="A0A066WIW9"/>
<dbReference type="Proteomes" id="UP000027361">
    <property type="component" value="Unassembled WGS sequence"/>
</dbReference>